<evidence type="ECO:0000256" key="2">
    <source>
        <dbReference type="ARBA" id="ARBA00017823"/>
    </source>
</evidence>
<feature type="domain" description="Anti-sigma-28 factor FlgM C-terminal" evidence="7">
    <location>
        <begin position="35"/>
        <end position="89"/>
    </location>
</feature>
<comment type="caution">
    <text evidence="8">The sequence shown here is derived from an EMBL/GenBank/DDBJ whole genome shotgun (WGS) entry which is preliminary data.</text>
</comment>
<evidence type="ECO:0000256" key="6">
    <source>
        <dbReference type="ARBA" id="ARBA00023163"/>
    </source>
</evidence>
<organism evidence="8">
    <name type="scientific">bioreactor metagenome</name>
    <dbReference type="NCBI Taxonomy" id="1076179"/>
    <lineage>
        <taxon>unclassified sequences</taxon>
        <taxon>metagenomes</taxon>
        <taxon>ecological metagenomes</taxon>
    </lineage>
</organism>
<proteinExistence type="inferred from homology"/>
<dbReference type="InterPro" id="IPR007412">
    <property type="entry name" value="FlgM"/>
</dbReference>
<dbReference type="AlphaFoldDB" id="A0A645D831"/>
<accession>A0A645D831</accession>
<keyword evidence="3" id="KW-0678">Repressor</keyword>
<evidence type="ECO:0000256" key="5">
    <source>
        <dbReference type="ARBA" id="ARBA00023015"/>
    </source>
</evidence>
<name>A0A645D831_9ZZZZ</name>
<dbReference type="NCBIfam" id="TIGR03824">
    <property type="entry name" value="FlgM_jcvi"/>
    <property type="match status" value="1"/>
</dbReference>
<protein>
    <recommendedName>
        <fullName evidence="2">Negative regulator of flagellin synthesis</fullName>
    </recommendedName>
</protein>
<evidence type="ECO:0000259" key="7">
    <source>
        <dbReference type="Pfam" id="PF04316"/>
    </source>
</evidence>
<dbReference type="Pfam" id="PF04316">
    <property type="entry name" value="FlgM"/>
    <property type="match status" value="1"/>
</dbReference>
<keyword evidence="4" id="KW-1005">Bacterial flagellum biogenesis</keyword>
<dbReference type="InterPro" id="IPR031316">
    <property type="entry name" value="FlgM_C"/>
</dbReference>
<sequence length="95" mass="10829">MKINNTNNISNVKYINSYKANSEKTKNNEKSPKSDKLEISIEGKALNNLSTVNDNIDIKDMKEVERIKKQLTEGKYKVDSKVLAEKLVDIMKGRV</sequence>
<dbReference type="GO" id="GO:0045892">
    <property type="term" value="P:negative regulation of DNA-templated transcription"/>
    <property type="evidence" value="ECO:0007669"/>
    <property type="project" value="InterPro"/>
</dbReference>
<reference evidence="8" key="1">
    <citation type="submission" date="2019-08" db="EMBL/GenBank/DDBJ databases">
        <authorList>
            <person name="Kucharzyk K."/>
            <person name="Murdoch R.W."/>
            <person name="Higgins S."/>
            <person name="Loffler F."/>
        </authorList>
    </citation>
    <scope>NUCLEOTIDE SEQUENCE</scope>
</reference>
<comment type="similarity">
    <text evidence="1">Belongs to the FlgM family.</text>
</comment>
<dbReference type="SUPFAM" id="SSF101498">
    <property type="entry name" value="Anti-sigma factor FlgM"/>
    <property type="match status" value="1"/>
</dbReference>
<keyword evidence="5" id="KW-0805">Transcription regulation</keyword>
<dbReference type="GO" id="GO:0044781">
    <property type="term" value="P:bacterial-type flagellum organization"/>
    <property type="evidence" value="ECO:0007669"/>
    <property type="project" value="UniProtKB-KW"/>
</dbReference>
<evidence type="ECO:0000256" key="1">
    <source>
        <dbReference type="ARBA" id="ARBA00005322"/>
    </source>
</evidence>
<dbReference type="InterPro" id="IPR035890">
    <property type="entry name" value="Anti-sigma-28_factor_FlgM_sf"/>
</dbReference>
<evidence type="ECO:0000256" key="4">
    <source>
        <dbReference type="ARBA" id="ARBA00022795"/>
    </source>
</evidence>
<dbReference type="EMBL" id="VSSQ01033574">
    <property type="protein sequence ID" value="MPM85218.1"/>
    <property type="molecule type" value="Genomic_DNA"/>
</dbReference>
<evidence type="ECO:0000256" key="3">
    <source>
        <dbReference type="ARBA" id="ARBA00022491"/>
    </source>
</evidence>
<keyword evidence="6" id="KW-0804">Transcription</keyword>
<evidence type="ECO:0000313" key="8">
    <source>
        <dbReference type="EMBL" id="MPM85218.1"/>
    </source>
</evidence>
<gene>
    <name evidence="8" type="ORF">SDC9_132296</name>
</gene>